<evidence type="ECO:0000313" key="4">
    <source>
        <dbReference type="Proteomes" id="UP000567293"/>
    </source>
</evidence>
<organism evidence="3 4">
    <name type="scientific">Candidatus Acidiferrum panamense</name>
    <dbReference type="NCBI Taxonomy" id="2741543"/>
    <lineage>
        <taxon>Bacteria</taxon>
        <taxon>Pseudomonadati</taxon>
        <taxon>Acidobacteriota</taxon>
        <taxon>Terriglobia</taxon>
        <taxon>Candidatus Acidiferrales</taxon>
        <taxon>Candidatus Acidiferrum</taxon>
    </lineage>
</organism>
<feature type="domain" description="Transposase IS204/IS1001/IS1096/IS1165 helix-turn-helix" evidence="1">
    <location>
        <begin position="90"/>
        <end position="135"/>
    </location>
</feature>
<dbReference type="Pfam" id="PF14690">
    <property type="entry name" value="Zn_ribbon_ISL3"/>
    <property type="match status" value="1"/>
</dbReference>
<sequence>MGSQRNCTWILGLSRFRVVMMEEEANGRLVIRIERRGVRRYTCSGCGRRTGRVRSTRDRTWDDLPWAAHHVTLLYRQRRIVCRHCGIRTERIEFADPKARVTRRLRQQIGVDCQSMPTSHAAVRHGVSWGKARRAENAFLAEWDRTRVKRQPRH</sequence>
<feature type="domain" description="Transposase IS204/IS1001/IS1096/IS1165 zinc-finger" evidence="2">
    <location>
        <begin position="42"/>
        <end position="85"/>
    </location>
</feature>
<evidence type="ECO:0000259" key="1">
    <source>
        <dbReference type="Pfam" id="PF13542"/>
    </source>
</evidence>
<name>A0A7V8NQG2_9BACT</name>
<dbReference type="InterPro" id="IPR032877">
    <property type="entry name" value="Transposase_HTH"/>
</dbReference>
<evidence type="ECO:0000313" key="3">
    <source>
        <dbReference type="EMBL" id="MBA0085437.1"/>
    </source>
</evidence>
<evidence type="ECO:0000259" key="2">
    <source>
        <dbReference type="Pfam" id="PF14690"/>
    </source>
</evidence>
<protein>
    <submittedName>
        <fullName evidence="3">Transposase</fullName>
    </submittedName>
</protein>
<accession>A0A7V8NQG2</accession>
<dbReference type="Proteomes" id="UP000567293">
    <property type="component" value="Unassembled WGS sequence"/>
</dbReference>
<keyword evidence="4" id="KW-1185">Reference proteome</keyword>
<feature type="non-terminal residue" evidence="3">
    <location>
        <position position="154"/>
    </location>
</feature>
<dbReference type="Pfam" id="PF13542">
    <property type="entry name" value="HTH_Tnp_ISL3"/>
    <property type="match status" value="1"/>
</dbReference>
<dbReference type="EMBL" id="JACDQQ010001026">
    <property type="protein sequence ID" value="MBA0085437.1"/>
    <property type="molecule type" value="Genomic_DNA"/>
</dbReference>
<proteinExistence type="predicted"/>
<dbReference type="AlphaFoldDB" id="A0A7V8NQG2"/>
<gene>
    <name evidence="3" type="ORF">HRJ53_10610</name>
</gene>
<comment type="caution">
    <text evidence="3">The sequence shown here is derived from an EMBL/GenBank/DDBJ whole genome shotgun (WGS) entry which is preliminary data.</text>
</comment>
<reference evidence="3" key="1">
    <citation type="submission" date="2020-06" db="EMBL/GenBank/DDBJ databases">
        <title>Legume-microbial interactions unlock mineral nutrients during tropical forest succession.</title>
        <authorList>
            <person name="Epihov D.Z."/>
        </authorList>
    </citation>
    <scope>NUCLEOTIDE SEQUENCE [LARGE SCALE GENOMIC DNA]</scope>
    <source>
        <strain evidence="3">Pan2503</strain>
    </source>
</reference>
<dbReference type="InterPro" id="IPR029261">
    <property type="entry name" value="Transposase_Znf"/>
</dbReference>